<reference evidence="14 15" key="1">
    <citation type="submission" date="2017-01" db="EMBL/GenBank/DDBJ databases">
        <title>Genome sequence of Rhodoferax antarcticus ANT.BR, a psychrophilic purple nonsulfur bacterium from an Antarctic microbial mat.</title>
        <authorList>
            <person name="Baker J."/>
            <person name="Riester C."/>
            <person name="Skinner B."/>
            <person name="Newell A."/>
            <person name="Swingley W."/>
            <person name="Madigan M."/>
            <person name="Jung D."/>
            <person name="Asao M."/>
            <person name="Chen M."/>
            <person name="Loughlin P."/>
            <person name="Pan H."/>
            <person name="Lin S."/>
            <person name="Li N."/>
            <person name="Shaw J."/>
            <person name="Prado M."/>
            <person name="Sherman C."/>
            <person name="Li X."/>
            <person name="Tang J."/>
            <person name="Blankenship R."/>
            <person name="Zhao T."/>
            <person name="Touchman J."/>
            <person name="Sattley M."/>
        </authorList>
    </citation>
    <scope>NUCLEOTIDE SEQUENCE [LARGE SCALE GENOMIC DNA]</scope>
    <source>
        <strain evidence="14 15">ANT.BR</strain>
    </source>
</reference>
<dbReference type="EMBL" id="MSYM01000005">
    <property type="protein sequence ID" value="OLP08251.1"/>
    <property type="molecule type" value="Genomic_DNA"/>
</dbReference>
<evidence type="ECO:0000256" key="4">
    <source>
        <dbReference type="ARBA" id="ARBA00013244"/>
    </source>
</evidence>
<dbReference type="PANTHER" id="PTHR31650:SF1">
    <property type="entry name" value="WAX ESTER SYNTHASE_DIACYLGLYCEROL ACYLTRANSFERASE 4-RELATED"/>
    <property type="match status" value="1"/>
</dbReference>
<dbReference type="GO" id="GO:0019432">
    <property type="term" value="P:triglyceride biosynthetic process"/>
    <property type="evidence" value="ECO:0007669"/>
    <property type="project" value="UniProtKB-UniPathway"/>
</dbReference>
<dbReference type="GO" id="GO:0071731">
    <property type="term" value="P:response to nitric oxide"/>
    <property type="evidence" value="ECO:0007669"/>
    <property type="project" value="TreeGrafter"/>
</dbReference>
<evidence type="ECO:0000256" key="7">
    <source>
        <dbReference type="ARBA" id="ARBA00022798"/>
    </source>
</evidence>
<evidence type="ECO:0000256" key="5">
    <source>
        <dbReference type="ARBA" id="ARBA00022516"/>
    </source>
</evidence>
<dbReference type="GO" id="GO:0051701">
    <property type="term" value="P:biological process involved in interaction with host"/>
    <property type="evidence" value="ECO:0007669"/>
    <property type="project" value="TreeGrafter"/>
</dbReference>
<feature type="region of interest" description="Disordered" evidence="11">
    <location>
        <begin position="170"/>
        <end position="200"/>
    </location>
</feature>
<evidence type="ECO:0000256" key="10">
    <source>
        <dbReference type="ARBA" id="ARBA00048109"/>
    </source>
</evidence>
<sequence>MNTFAPDLEPLSGLDGAFLSLETPATPMHVGSLNVFELPAGYTGDWQADVTAWLAQRLPPVLRRQLVTLPLQLAYPVWQMGEIDLRQHVQHAHIPAPGGQAQLEDLVAQLHAQPLDRSRPLWQVTVLDGLASGHKALYFKIHHAMLDGQAAAVLAASLFNTAPSDWPAAPATAPLPPVPPGSTESAANQATQPNSPRRPNWLGLLKVAGRHDASQLARLARGLPLALGTLRGLVRGVASGALQPVKLSFAPRTALNGPITAERGFATLSLPLAEVKVIARTCHVSANDVVLTACGGALRRYLARLGPLPEASLIALMALSLRQRGNTDFHNHATLSLVSLASHIAHPLQRIQAVHGHTRATKVLAQQAKPLMPTDFPSIGQPWLMGALAAGVERAGALKRLPPLANVLISSVTGPPKTLYLGPVRMTGYWPISIVEHGMGLNMTLVRYTDQLFIGLTVARTAVPDARLLADDLAQAYSELKAAAFATSVTAVTSAAPASTTHA</sequence>
<comment type="catalytic activity">
    <reaction evidence="10">
        <text>an acyl-CoA + a 1,2-diacyl-sn-glycerol = a triacyl-sn-glycerol + CoA</text>
        <dbReference type="Rhea" id="RHEA:10868"/>
        <dbReference type="ChEBI" id="CHEBI:17815"/>
        <dbReference type="ChEBI" id="CHEBI:57287"/>
        <dbReference type="ChEBI" id="CHEBI:58342"/>
        <dbReference type="ChEBI" id="CHEBI:64615"/>
        <dbReference type="EC" id="2.3.1.20"/>
    </reaction>
</comment>
<dbReference type="EC" id="2.3.1.20" evidence="4"/>
<protein>
    <recommendedName>
        <fullName evidence="4">diacylglycerol O-acyltransferase</fullName>
        <ecNumber evidence="4">2.3.1.20</ecNumber>
    </recommendedName>
</protein>
<dbReference type="InterPro" id="IPR023213">
    <property type="entry name" value="CAT-like_dom_sf"/>
</dbReference>
<dbReference type="GO" id="GO:0005886">
    <property type="term" value="C:plasma membrane"/>
    <property type="evidence" value="ECO:0007669"/>
    <property type="project" value="TreeGrafter"/>
</dbReference>
<organism evidence="14 15">
    <name type="scientific">Rhodoferax antarcticus ANT.BR</name>
    <dbReference type="NCBI Taxonomy" id="1111071"/>
    <lineage>
        <taxon>Bacteria</taxon>
        <taxon>Pseudomonadati</taxon>
        <taxon>Pseudomonadota</taxon>
        <taxon>Betaproteobacteria</taxon>
        <taxon>Burkholderiales</taxon>
        <taxon>Comamonadaceae</taxon>
        <taxon>Rhodoferax</taxon>
    </lineage>
</organism>
<dbReference type="RefSeq" id="WP_241838962.1">
    <property type="nucleotide sequence ID" value="NZ_MSYM01000005.1"/>
</dbReference>
<dbReference type="Pfam" id="PF06974">
    <property type="entry name" value="WS_DGAT_C"/>
    <property type="match status" value="1"/>
</dbReference>
<evidence type="ECO:0000256" key="11">
    <source>
        <dbReference type="SAM" id="MobiDB-lite"/>
    </source>
</evidence>
<dbReference type="Proteomes" id="UP000185911">
    <property type="component" value="Unassembled WGS sequence"/>
</dbReference>
<dbReference type="InterPro" id="IPR045034">
    <property type="entry name" value="O-acyltransferase_WSD1-like"/>
</dbReference>
<comment type="pathway">
    <text evidence="2">Lipid metabolism.</text>
</comment>
<feature type="compositionally biased region" description="Polar residues" evidence="11">
    <location>
        <begin position="182"/>
        <end position="197"/>
    </location>
</feature>
<comment type="caution">
    <text evidence="14">The sequence shown here is derived from an EMBL/GenBank/DDBJ whole genome shotgun (WGS) entry which is preliminary data.</text>
</comment>
<feature type="domain" description="O-acyltransferase WSD1 C-terminal" evidence="13">
    <location>
        <begin position="331"/>
        <end position="481"/>
    </location>
</feature>
<feature type="domain" description="O-acyltransferase WSD1-like N-terminal" evidence="12">
    <location>
        <begin position="11"/>
        <end position="290"/>
    </location>
</feature>
<evidence type="ECO:0000256" key="1">
    <source>
        <dbReference type="ARBA" id="ARBA00004771"/>
    </source>
</evidence>
<evidence type="ECO:0000259" key="12">
    <source>
        <dbReference type="Pfam" id="PF03007"/>
    </source>
</evidence>
<dbReference type="GO" id="GO:0004144">
    <property type="term" value="F:diacylglycerol O-acyltransferase activity"/>
    <property type="evidence" value="ECO:0007669"/>
    <property type="project" value="UniProtKB-EC"/>
</dbReference>
<evidence type="ECO:0000313" key="15">
    <source>
        <dbReference type="Proteomes" id="UP000185911"/>
    </source>
</evidence>
<keyword evidence="5" id="KW-0444">Lipid biosynthesis</keyword>
<keyword evidence="8" id="KW-0443">Lipid metabolism</keyword>
<dbReference type="Gene3D" id="3.30.559.10">
    <property type="entry name" value="Chloramphenicol acetyltransferase-like domain"/>
    <property type="match status" value="1"/>
</dbReference>
<evidence type="ECO:0000256" key="2">
    <source>
        <dbReference type="ARBA" id="ARBA00005189"/>
    </source>
</evidence>
<comment type="similarity">
    <text evidence="3">Belongs to the long-chain O-acyltransferase family.</text>
</comment>
<dbReference type="UniPathway" id="UPA00282"/>
<evidence type="ECO:0000313" key="14">
    <source>
        <dbReference type="EMBL" id="OLP08251.1"/>
    </source>
</evidence>
<comment type="pathway">
    <text evidence="1">Glycerolipid metabolism; triacylglycerol biosynthesis.</text>
</comment>
<evidence type="ECO:0000256" key="9">
    <source>
        <dbReference type="ARBA" id="ARBA00023315"/>
    </source>
</evidence>
<keyword evidence="7" id="KW-0319">Glycerol metabolism</keyword>
<evidence type="ECO:0000256" key="8">
    <source>
        <dbReference type="ARBA" id="ARBA00023098"/>
    </source>
</evidence>
<dbReference type="InterPro" id="IPR009721">
    <property type="entry name" value="O-acyltransferase_WSD1_C"/>
</dbReference>
<dbReference type="STRING" id="81479.RA876_16710"/>
<keyword evidence="6 14" id="KW-0808">Transferase</keyword>
<evidence type="ECO:0000259" key="13">
    <source>
        <dbReference type="Pfam" id="PF06974"/>
    </source>
</evidence>
<dbReference type="SUPFAM" id="SSF52777">
    <property type="entry name" value="CoA-dependent acyltransferases"/>
    <property type="match status" value="1"/>
</dbReference>
<name>A0A1Q8YJL9_9BURK</name>
<dbReference type="InterPro" id="IPR004255">
    <property type="entry name" value="O-acyltransferase_WSD1_N"/>
</dbReference>
<keyword evidence="15" id="KW-1185">Reference proteome</keyword>
<evidence type="ECO:0000256" key="3">
    <source>
        <dbReference type="ARBA" id="ARBA00009587"/>
    </source>
</evidence>
<gene>
    <name evidence="14" type="ORF">BLL52_0539</name>
</gene>
<accession>A0A1Q8YJL9</accession>
<dbReference type="GO" id="GO:0006071">
    <property type="term" value="P:glycerol metabolic process"/>
    <property type="evidence" value="ECO:0007669"/>
    <property type="project" value="UniProtKB-KW"/>
</dbReference>
<dbReference type="NCBIfam" id="TIGR02946">
    <property type="entry name" value="acyl_WS_DGAT"/>
    <property type="match status" value="1"/>
</dbReference>
<keyword evidence="9 14" id="KW-0012">Acyltransferase</keyword>
<evidence type="ECO:0000256" key="6">
    <source>
        <dbReference type="ARBA" id="ARBA00022679"/>
    </source>
</evidence>
<dbReference type="Pfam" id="PF03007">
    <property type="entry name" value="WS_DGAT_cat"/>
    <property type="match status" value="1"/>
</dbReference>
<dbReference type="GO" id="GO:0001666">
    <property type="term" value="P:response to hypoxia"/>
    <property type="evidence" value="ECO:0007669"/>
    <property type="project" value="TreeGrafter"/>
</dbReference>
<dbReference type="AlphaFoldDB" id="A0A1Q8YJL9"/>
<dbReference type="PANTHER" id="PTHR31650">
    <property type="entry name" value="O-ACYLTRANSFERASE (WSD1-LIKE) FAMILY PROTEIN"/>
    <property type="match status" value="1"/>
</dbReference>
<proteinExistence type="inferred from homology"/>
<dbReference type="InterPro" id="IPR014292">
    <property type="entry name" value="Acyl_transf_WS/DGAT"/>
</dbReference>